<feature type="region of interest" description="Disordered" evidence="1">
    <location>
        <begin position="199"/>
        <end position="223"/>
    </location>
</feature>
<feature type="compositionally biased region" description="Basic residues" evidence="1">
    <location>
        <begin position="144"/>
        <end position="156"/>
    </location>
</feature>
<evidence type="ECO:0000313" key="4">
    <source>
        <dbReference type="Proteomes" id="UP001177003"/>
    </source>
</evidence>
<proteinExistence type="predicted"/>
<keyword evidence="2" id="KW-1133">Transmembrane helix</keyword>
<name>A0AA35YNE9_LACSI</name>
<evidence type="ECO:0000256" key="1">
    <source>
        <dbReference type="SAM" id="MobiDB-lite"/>
    </source>
</evidence>
<evidence type="ECO:0000313" key="3">
    <source>
        <dbReference type="EMBL" id="CAI9277169.1"/>
    </source>
</evidence>
<dbReference type="EMBL" id="OX465079">
    <property type="protein sequence ID" value="CAI9277169.1"/>
    <property type="molecule type" value="Genomic_DNA"/>
</dbReference>
<feature type="transmembrane region" description="Helical" evidence="2">
    <location>
        <begin position="16"/>
        <end position="37"/>
    </location>
</feature>
<keyword evidence="2" id="KW-0472">Membrane</keyword>
<protein>
    <recommendedName>
        <fullName evidence="5">Transmembrane protein</fullName>
    </recommendedName>
</protein>
<evidence type="ECO:0008006" key="5">
    <source>
        <dbReference type="Google" id="ProtNLM"/>
    </source>
</evidence>
<gene>
    <name evidence="3" type="ORF">LSALG_LOCUS17111</name>
</gene>
<dbReference type="AlphaFoldDB" id="A0AA35YNE9"/>
<accession>A0AA35YNE9</accession>
<sequence length="223" mass="25319">MVRNFPTRESSPHNPLLSFTFIFAFVSTVITIVSFLCGAPKKKRRTSIPSTNREALADEETQTFEVRIDDKMDNHRSFDLPPPRETNIEPLPPPPETINKPLPLPPSMVKLRAASFHVRSSSNASQKGKLSSSMSMRSIGGYKKASKKEKKRGKNKLSHEDSIWKKTIILGEKCRVPDDEDEAILYDEKGMRIPTFRRKQTSGLQISRQNSTFESNDIEKEDV</sequence>
<keyword evidence="4" id="KW-1185">Reference proteome</keyword>
<dbReference type="PANTHER" id="PTHR36801:SF3">
    <property type="entry name" value="OS06G0150300 PROTEIN"/>
    <property type="match status" value="1"/>
</dbReference>
<keyword evidence="2" id="KW-0812">Transmembrane</keyword>
<reference evidence="3" key="1">
    <citation type="submission" date="2023-04" db="EMBL/GenBank/DDBJ databases">
        <authorList>
            <person name="Vijverberg K."/>
            <person name="Xiong W."/>
            <person name="Schranz E."/>
        </authorList>
    </citation>
    <scope>NUCLEOTIDE SEQUENCE</scope>
</reference>
<dbReference type="PANTHER" id="PTHR36801">
    <property type="entry name" value="OS06G0150200 PROTEIN"/>
    <property type="match status" value="1"/>
</dbReference>
<feature type="compositionally biased region" description="Polar residues" evidence="1">
    <location>
        <begin position="201"/>
        <end position="215"/>
    </location>
</feature>
<feature type="compositionally biased region" description="Polar residues" evidence="1">
    <location>
        <begin position="118"/>
        <end position="136"/>
    </location>
</feature>
<dbReference type="Proteomes" id="UP001177003">
    <property type="component" value="Chromosome 3"/>
</dbReference>
<feature type="region of interest" description="Disordered" evidence="1">
    <location>
        <begin position="71"/>
        <end position="104"/>
    </location>
</feature>
<organism evidence="3 4">
    <name type="scientific">Lactuca saligna</name>
    <name type="common">Willowleaf lettuce</name>
    <dbReference type="NCBI Taxonomy" id="75948"/>
    <lineage>
        <taxon>Eukaryota</taxon>
        <taxon>Viridiplantae</taxon>
        <taxon>Streptophyta</taxon>
        <taxon>Embryophyta</taxon>
        <taxon>Tracheophyta</taxon>
        <taxon>Spermatophyta</taxon>
        <taxon>Magnoliopsida</taxon>
        <taxon>eudicotyledons</taxon>
        <taxon>Gunneridae</taxon>
        <taxon>Pentapetalae</taxon>
        <taxon>asterids</taxon>
        <taxon>campanulids</taxon>
        <taxon>Asterales</taxon>
        <taxon>Asteraceae</taxon>
        <taxon>Cichorioideae</taxon>
        <taxon>Cichorieae</taxon>
        <taxon>Lactucinae</taxon>
        <taxon>Lactuca</taxon>
    </lineage>
</organism>
<feature type="compositionally biased region" description="Pro residues" evidence="1">
    <location>
        <begin position="80"/>
        <end position="104"/>
    </location>
</feature>
<feature type="region of interest" description="Disordered" evidence="1">
    <location>
        <begin position="117"/>
        <end position="158"/>
    </location>
</feature>
<evidence type="ECO:0000256" key="2">
    <source>
        <dbReference type="SAM" id="Phobius"/>
    </source>
</evidence>